<sequence length="157" mass="16570">MAAAASASGGDTPKQLLSIIRDFAYEKSHGERGCPTSAARFARSVACRAGACTWSGGLDAGLQLEAACRTSSRSQVQAAIAADSILALRGDDLASPGGDLEGGTDLDAALKSKGDSEREEFISKMYEMNAKIRQFQQMVSLELAEHNHCEPSTEESK</sequence>
<accession>A0A811S7R6</accession>
<reference evidence="1" key="1">
    <citation type="submission" date="2020-10" db="EMBL/GenBank/DDBJ databases">
        <authorList>
            <person name="Han B."/>
            <person name="Lu T."/>
            <person name="Zhao Q."/>
            <person name="Huang X."/>
            <person name="Zhao Y."/>
        </authorList>
    </citation>
    <scope>NUCLEOTIDE SEQUENCE</scope>
</reference>
<gene>
    <name evidence="1" type="ORF">NCGR_LOCUS61172</name>
</gene>
<keyword evidence="2" id="KW-1185">Reference proteome</keyword>
<dbReference type="PANTHER" id="PTHR36001:SF2">
    <property type="entry name" value="CTAGE FAMILY PROTEIN-RELATED"/>
    <property type="match status" value="1"/>
</dbReference>
<dbReference type="AlphaFoldDB" id="A0A811S7R6"/>
<dbReference type="Proteomes" id="UP000604825">
    <property type="component" value="Unassembled WGS sequence"/>
</dbReference>
<dbReference type="PANTHER" id="PTHR36001">
    <property type="entry name" value="CTAGE FAMILY PROTEIN-RELATED"/>
    <property type="match status" value="1"/>
</dbReference>
<dbReference type="OrthoDB" id="763901at2759"/>
<proteinExistence type="predicted"/>
<evidence type="ECO:0000313" key="2">
    <source>
        <dbReference type="Proteomes" id="UP000604825"/>
    </source>
</evidence>
<dbReference type="InterPro" id="IPR053327">
    <property type="entry name" value="KIP"/>
</dbReference>
<comment type="caution">
    <text evidence="1">The sequence shown here is derived from an EMBL/GenBank/DDBJ whole genome shotgun (WGS) entry which is preliminary data.</text>
</comment>
<organism evidence="1 2">
    <name type="scientific">Miscanthus lutarioriparius</name>
    <dbReference type="NCBI Taxonomy" id="422564"/>
    <lineage>
        <taxon>Eukaryota</taxon>
        <taxon>Viridiplantae</taxon>
        <taxon>Streptophyta</taxon>
        <taxon>Embryophyta</taxon>
        <taxon>Tracheophyta</taxon>
        <taxon>Spermatophyta</taxon>
        <taxon>Magnoliopsida</taxon>
        <taxon>Liliopsida</taxon>
        <taxon>Poales</taxon>
        <taxon>Poaceae</taxon>
        <taxon>PACMAD clade</taxon>
        <taxon>Panicoideae</taxon>
        <taxon>Andropogonodae</taxon>
        <taxon>Andropogoneae</taxon>
        <taxon>Saccharinae</taxon>
        <taxon>Miscanthus</taxon>
    </lineage>
</organism>
<protein>
    <submittedName>
        <fullName evidence="1">Uncharacterized protein</fullName>
    </submittedName>
</protein>
<dbReference type="EMBL" id="CAJGYO010000018">
    <property type="protein sequence ID" value="CAD6337074.1"/>
    <property type="molecule type" value="Genomic_DNA"/>
</dbReference>
<name>A0A811S7R6_9POAL</name>
<evidence type="ECO:0000313" key="1">
    <source>
        <dbReference type="EMBL" id="CAD6337074.1"/>
    </source>
</evidence>